<keyword evidence="4" id="KW-1185">Reference proteome</keyword>
<dbReference type="Proteomes" id="UP000032180">
    <property type="component" value="Chromosome 8"/>
</dbReference>
<evidence type="ECO:0000259" key="2">
    <source>
        <dbReference type="Pfam" id="PF12274"/>
    </source>
</evidence>
<dbReference type="Gramene" id="LPERR08G16020.1">
    <property type="protein sequence ID" value="LPERR08G16020.1"/>
    <property type="gene ID" value="LPERR08G16020"/>
</dbReference>
<reference evidence="4" key="2">
    <citation type="submission" date="2013-12" db="EMBL/GenBank/DDBJ databases">
        <authorList>
            <person name="Yu Y."/>
            <person name="Lee S."/>
            <person name="de Baynast K."/>
            <person name="Wissotski M."/>
            <person name="Liu L."/>
            <person name="Talag J."/>
            <person name="Goicoechea J."/>
            <person name="Angelova A."/>
            <person name="Jetty R."/>
            <person name="Kudrna D."/>
            <person name="Golser W."/>
            <person name="Rivera L."/>
            <person name="Zhang J."/>
            <person name="Wing R."/>
        </authorList>
    </citation>
    <scope>NUCLEOTIDE SEQUENCE</scope>
</reference>
<dbReference type="PANTHER" id="PTHR33326">
    <property type="entry name" value="OS05G0543800 PROTEIN"/>
    <property type="match status" value="1"/>
</dbReference>
<accession>A0A0D9X9A1</accession>
<protein>
    <recommendedName>
        <fullName evidence="2">DUF3615 domain-containing protein</fullName>
    </recommendedName>
</protein>
<feature type="region of interest" description="Disordered" evidence="1">
    <location>
        <begin position="1"/>
        <end position="85"/>
    </location>
</feature>
<feature type="domain" description="DUF3615" evidence="2">
    <location>
        <begin position="212"/>
        <end position="280"/>
    </location>
</feature>
<dbReference type="EnsemblPlants" id="LPERR08G16020.1">
    <property type="protein sequence ID" value="LPERR08G16020.1"/>
    <property type="gene ID" value="LPERR08G16020"/>
</dbReference>
<feature type="compositionally biased region" description="Polar residues" evidence="1">
    <location>
        <begin position="73"/>
        <end position="85"/>
    </location>
</feature>
<dbReference type="Pfam" id="PF12274">
    <property type="entry name" value="DUF3615"/>
    <property type="match status" value="1"/>
</dbReference>
<dbReference type="InterPro" id="IPR022059">
    <property type="entry name" value="DUF3615"/>
</dbReference>
<dbReference type="AlphaFoldDB" id="A0A0D9X9A1"/>
<proteinExistence type="predicted"/>
<reference evidence="3 4" key="1">
    <citation type="submission" date="2012-08" db="EMBL/GenBank/DDBJ databases">
        <title>Oryza genome evolution.</title>
        <authorList>
            <person name="Wing R.A."/>
        </authorList>
    </citation>
    <scope>NUCLEOTIDE SEQUENCE</scope>
</reference>
<organism evidence="3 4">
    <name type="scientific">Leersia perrieri</name>
    <dbReference type="NCBI Taxonomy" id="77586"/>
    <lineage>
        <taxon>Eukaryota</taxon>
        <taxon>Viridiplantae</taxon>
        <taxon>Streptophyta</taxon>
        <taxon>Embryophyta</taxon>
        <taxon>Tracheophyta</taxon>
        <taxon>Spermatophyta</taxon>
        <taxon>Magnoliopsida</taxon>
        <taxon>Liliopsida</taxon>
        <taxon>Poales</taxon>
        <taxon>Poaceae</taxon>
        <taxon>BOP clade</taxon>
        <taxon>Oryzoideae</taxon>
        <taxon>Oryzeae</taxon>
        <taxon>Oryzinae</taxon>
        <taxon>Leersia</taxon>
    </lineage>
</organism>
<reference evidence="3" key="3">
    <citation type="submission" date="2015-04" db="UniProtKB">
        <authorList>
            <consortium name="EnsemblPlants"/>
        </authorList>
    </citation>
    <scope>IDENTIFICATION</scope>
</reference>
<name>A0A0D9X9A1_9ORYZ</name>
<evidence type="ECO:0000313" key="3">
    <source>
        <dbReference type="EnsemblPlants" id="LPERR08G16020.1"/>
    </source>
</evidence>
<sequence length="373" mass="42692">MQEQNCHLQLRARGRRDKEHTEARISPAANRSTRISCEEEEHMADTATAETNADQSDPLNAQEGREASAQKLEASSITETLPPSQQAGAVTQDIIEVLPPSGHCLSSPPVTHIWERSVDGWGVRLYIRIDLQGSFHTYPDVGGPFQSLEEAYKAIDLYLEDYRDPKMRMDQEGLPPMEMAIRQCLYWPDGTIKKRTKSCVTKAAHKRMCQLVQALVDKYNDDHKLIGDMARKLKDVLLYQSIREERVWYYHLNFTTRIKEIDDVDTGKDNLFFVEVKRSKCYGCTNRGTVGMKHPDISEYLAGHLDVMFFTGDGKWIDSEEDDKYVKAKEAKIRRMYKGLDDPLMEKLLTLPPGVTIVNDSRGARVEDWWSCE</sequence>
<evidence type="ECO:0000313" key="4">
    <source>
        <dbReference type="Proteomes" id="UP000032180"/>
    </source>
</evidence>
<feature type="compositionally biased region" description="Polar residues" evidence="1">
    <location>
        <begin position="48"/>
        <end position="59"/>
    </location>
</feature>
<evidence type="ECO:0000256" key="1">
    <source>
        <dbReference type="SAM" id="MobiDB-lite"/>
    </source>
</evidence>
<dbReference type="PANTHER" id="PTHR33326:SF4">
    <property type="entry name" value="OS08G0495300 PROTEIN"/>
    <property type="match status" value="1"/>
</dbReference>
<dbReference type="eggNOG" id="ENOG502R51V">
    <property type="taxonomic scope" value="Eukaryota"/>
</dbReference>